<accession>A0A1Z1WN98</accession>
<proteinExistence type="predicted"/>
<dbReference type="EMBL" id="CP021748">
    <property type="protein sequence ID" value="ARX87878.1"/>
    <property type="molecule type" value="Genomic_DNA"/>
</dbReference>
<protein>
    <submittedName>
        <fullName evidence="1">Uncharacterized protein</fullName>
    </submittedName>
</protein>
<reference evidence="1 2" key="1">
    <citation type="submission" date="2017-05" db="EMBL/GenBank/DDBJ databases">
        <title>Streptomyces alboflavus Genome sequencing and assembly.</title>
        <authorList>
            <person name="Wang Y."/>
            <person name="Du B."/>
            <person name="Ding Y."/>
            <person name="Liu H."/>
            <person name="Hou Q."/>
            <person name="Liu K."/>
            <person name="Wang C."/>
            <person name="Yao L."/>
        </authorList>
    </citation>
    <scope>NUCLEOTIDE SEQUENCE [LARGE SCALE GENOMIC DNA]</scope>
    <source>
        <strain evidence="1 2">MDJK44</strain>
    </source>
</reference>
<organism evidence="1 2">
    <name type="scientific">Streptomyces alboflavus</name>
    <dbReference type="NCBI Taxonomy" id="67267"/>
    <lineage>
        <taxon>Bacteria</taxon>
        <taxon>Bacillati</taxon>
        <taxon>Actinomycetota</taxon>
        <taxon>Actinomycetes</taxon>
        <taxon>Kitasatosporales</taxon>
        <taxon>Streptomycetaceae</taxon>
        <taxon>Streptomyces</taxon>
    </lineage>
</organism>
<dbReference type="AlphaFoldDB" id="A0A1Z1WN98"/>
<sequence>MTQRTFVWLMDRGRAHLGLDEDRMLLLLAARPDPVELADRLDLAPEFPAYQPHALRTVGEGLRTDLSFALAEAARTWGSGPSR</sequence>
<keyword evidence="2" id="KW-1185">Reference proteome</keyword>
<name>A0A1Z1WN98_9ACTN</name>
<gene>
    <name evidence="1" type="ORF">SMD44_07360</name>
</gene>
<evidence type="ECO:0000313" key="1">
    <source>
        <dbReference type="EMBL" id="ARX87878.1"/>
    </source>
</evidence>
<dbReference type="Proteomes" id="UP000195880">
    <property type="component" value="Chromosome"/>
</dbReference>
<evidence type="ECO:0000313" key="2">
    <source>
        <dbReference type="Proteomes" id="UP000195880"/>
    </source>
</evidence>
<dbReference type="KEGG" id="salf:SMD44_07360"/>